<keyword evidence="8 11" id="KW-1133">Transmembrane helix</keyword>
<dbReference type="CDD" id="cd24017">
    <property type="entry name" value="ASKHA_T2SSL_N"/>
    <property type="match status" value="1"/>
</dbReference>
<evidence type="ECO:0000256" key="5">
    <source>
        <dbReference type="ARBA" id="ARBA00022519"/>
    </source>
</evidence>
<organism evidence="14 15">
    <name type="scientific">Neptunomonas concharum</name>
    <dbReference type="NCBI Taxonomy" id="1031538"/>
    <lineage>
        <taxon>Bacteria</taxon>
        <taxon>Pseudomonadati</taxon>
        <taxon>Pseudomonadota</taxon>
        <taxon>Gammaproteobacteria</taxon>
        <taxon>Oceanospirillales</taxon>
        <taxon>Oceanospirillaceae</taxon>
        <taxon>Neptunomonas</taxon>
    </lineage>
</organism>
<dbReference type="AlphaFoldDB" id="A0A5P1R6V0"/>
<dbReference type="Pfam" id="PF05134">
    <property type="entry name" value="T2SSL"/>
    <property type="match status" value="1"/>
</dbReference>
<comment type="subcellular location">
    <subcellularLocation>
        <location evidence="1">Cell inner membrane</location>
        <topology evidence="1">Single-pass membrane protein</topology>
    </subcellularLocation>
</comment>
<feature type="domain" description="GspL cytoplasmic actin-ATPase-like" evidence="12">
    <location>
        <begin position="5"/>
        <end position="230"/>
    </location>
</feature>
<dbReference type="InterPro" id="IPR043129">
    <property type="entry name" value="ATPase_NBD"/>
</dbReference>
<dbReference type="Gene3D" id="3.30.420.380">
    <property type="match status" value="1"/>
</dbReference>
<comment type="function">
    <text evidence="10">Inner membrane component of the type II secretion system required for the energy-dependent secretion of extracellular factors such as proteases and toxins from the periplasm.</text>
</comment>
<evidence type="ECO:0000256" key="6">
    <source>
        <dbReference type="ARBA" id="ARBA00022692"/>
    </source>
</evidence>
<evidence type="ECO:0000256" key="2">
    <source>
        <dbReference type="ARBA" id="ARBA00005318"/>
    </source>
</evidence>
<dbReference type="InterPro" id="IPR007812">
    <property type="entry name" value="T2SS_protein-GspL"/>
</dbReference>
<evidence type="ECO:0000256" key="9">
    <source>
        <dbReference type="ARBA" id="ARBA00023136"/>
    </source>
</evidence>
<dbReference type="GO" id="GO:0015627">
    <property type="term" value="C:type II protein secretion system complex"/>
    <property type="evidence" value="ECO:0007669"/>
    <property type="project" value="InterPro"/>
</dbReference>
<gene>
    <name evidence="14" type="primary">gspL</name>
    <name evidence="14" type="ORF">F0U83_01075</name>
</gene>
<proteinExistence type="inferred from homology"/>
<dbReference type="GO" id="GO:0015628">
    <property type="term" value="P:protein secretion by the type II secretion system"/>
    <property type="evidence" value="ECO:0007669"/>
    <property type="project" value="InterPro"/>
</dbReference>
<keyword evidence="7 10" id="KW-0653">Protein transport</keyword>
<dbReference type="PIRSF" id="PIRSF015761">
    <property type="entry name" value="Protein_L"/>
    <property type="match status" value="1"/>
</dbReference>
<dbReference type="InterPro" id="IPR024230">
    <property type="entry name" value="GspL_cyto_dom"/>
</dbReference>
<evidence type="ECO:0000256" key="8">
    <source>
        <dbReference type="ARBA" id="ARBA00022989"/>
    </source>
</evidence>
<evidence type="ECO:0000256" key="4">
    <source>
        <dbReference type="ARBA" id="ARBA00022475"/>
    </source>
</evidence>
<keyword evidence="9 11" id="KW-0472">Membrane</keyword>
<dbReference type="OrthoDB" id="7011844at2"/>
<keyword evidence="6 11" id="KW-0812">Transmembrane</keyword>
<dbReference type="NCBIfam" id="TIGR01709">
    <property type="entry name" value="typeII_sec_gspL"/>
    <property type="match status" value="1"/>
</dbReference>
<dbReference type="Pfam" id="PF12693">
    <property type="entry name" value="GspL_C"/>
    <property type="match status" value="1"/>
</dbReference>
<evidence type="ECO:0000256" key="3">
    <source>
        <dbReference type="ARBA" id="ARBA00022448"/>
    </source>
</evidence>
<keyword evidence="3 10" id="KW-0813">Transport</keyword>
<evidence type="ECO:0000256" key="7">
    <source>
        <dbReference type="ARBA" id="ARBA00022927"/>
    </source>
</evidence>
<dbReference type="GO" id="GO:0009276">
    <property type="term" value="C:Gram-negative-bacterium-type cell wall"/>
    <property type="evidence" value="ECO:0007669"/>
    <property type="project" value="InterPro"/>
</dbReference>
<name>A0A5P1R6V0_9GAMM</name>
<evidence type="ECO:0000256" key="10">
    <source>
        <dbReference type="PIRNR" id="PIRNR015761"/>
    </source>
</evidence>
<evidence type="ECO:0000259" key="13">
    <source>
        <dbReference type="Pfam" id="PF12693"/>
    </source>
</evidence>
<evidence type="ECO:0000256" key="1">
    <source>
        <dbReference type="ARBA" id="ARBA00004377"/>
    </source>
</evidence>
<dbReference type="Gene3D" id="3.30.1360.100">
    <property type="entry name" value="General secretion pathway protein M, EpsM"/>
    <property type="match status" value="1"/>
</dbReference>
<feature type="domain" description="GspL periplasmic" evidence="13">
    <location>
        <begin position="242"/>
        <end position="389"/>
    </location>
</feature>
<evidence type="ECO:0000256" key="11">
    <source>
        <dbReference type="SAM" id="Phobius"/>
    </source>
</evidence>
<dbReference type="GO" id="GO:0005886">
    <property type="term" value="C:plasma membrane"/>
    <property type="evidence" value="ECO:0007669"/>
    <property type="project" value="UniProtKB-SubCell"/>
</dbReference>
<comment type="similarity">
    <text evidence="2 10">Belongs to the GSP L family.</text>
</comment>
<sequence length="391" mass="43628">MSNILLIRAHDYPASELSWVVWNTPKQLATQQGKVNSADLSSLKTLNEGAITILAIPGEHVRAFNVSLPGKKRTLLSSLPFMIEEHISEPIEKMHVVSGQFKDNQIEAFAITHDNIRYWQTLAFESGLDIRYITPDYQLLSTQEPTTLWQEGTRVMARLHQLQATFSEQTLNLLLPKLQLANHCTLYTDSSVQFDSLTAKPLPRPLTEVLAANFSLKAPPVNLLQGDYQAQSALHTFWPLLKKPVIAAACLIGLLFTGVVLDNMKLSRQIADIDQALIDTYRQSFPNARRINDPVRQMRAQLRQQNNQGDSSQFLSWLAAASPLLSTHNIRLQNLRFSPSPAALRLQLQANSYNAMEKLNSDLQAAGLNTELGTLVKNQDSVSGLLTLKGQ</sequence>
<keyword evidence="5" id="KW-0997">Cell inner membrane</keyword>
<keyword evidence="15" id="KW-1185">Reference proteome</keyword>
<feature type="transmembrane region" description="Helical" evidence="11">
    <location>
        <begin position="244"/>
        <end position="261"/>
    </location>
</feature>
<evidence type="ECO:0000313" key="14">
    <source>
        <dbReference type="EMBL" id="QEQ95404.1"/>
    </source>
</evidence>
<dbReference type="KEGG" id="ncu:F0U83_01075"/>
<protein>
    <recommendedName>
        <fullName evidence="10">Type II secretion system protein L</fullName>
        <shortName evidence="10">T2SS protein L</shortName>
    </recommendedName>
</protein>
<dbReference type="Proteomes" id="UP000324760">
    <property type="component" value="Chromosome"/>
</dbReference>
<keyword evidence="4" id="KW-1003">Cell membrane</keyword>
<dbReference type="RefSeq" id="WP_138986108.1">
    <property type="nucleotide sequence ID" value="NZ_CP043869.1"/>
</dbReference>
<dbReference type="SUPFAM" id="SSF53067">
    <property type="entry name" value="Actin-like ATPase domain"/>
    <property type="match status" value="1"/>
</dbReference>
<accession>A0A5P1R6V0</accession>
<dbReference type="InterPro" id="IPR025691">
    <property type="entry name" value="GspL_pp_dom"/>
</dbReference>
<reference evidence="14 15" key="1">
    <citation type="journal article" date="2019" name="Biochem. Eng. J.">
        <title>Metabolic engineering of the marine bacteria Neptunomonas concharum for the production of acetoin and meso-2,3-butanediol from acetate.</title>
        <authorList>
            <person name="Li W."/>
            <person name="Pu N."/>
            <person name="Liu C.-X."/>
            <person name="Yuan Q.-P."/>
            <person name="Li Z.-J."/>
        </authorList>
    </citation>
    <scope>NUCLEOTIDE SEQUENCE [LARGE SCALE GENOMIC DNA]</scope>
    <source>
        <strain evidence="14 15">JCM17730</strain>
    </source>
</reference>
<evidence type="ECO:0000259" key="12">
    <source>
        <dbReference type="Pfam" id="PF05134"/>
    </source>
</evidence>
<evidence type="ECO:0000313" key="15">
    <source>
        <dbReference type="Proteomes" id="UP000324760"/>
    </source>
</evidence>
<dbReference type="EMBL" id="CP043869">
    <property type="protein sequence ID" value="QEQ95404.1"/>
    <property type="molecule type" value="Genomic_DNA"/>
</dbReference>